<feature type="region of interest" description="Disordered" evidence="2">
    <location>
        <begin position="155"/>
        <end position="192"/>
    </location>
</feature>
<feature type="region of interest" description="Disordered" evidence="2">
    <location>
        <begin position="386"/>
        <end position="408"/>
    </location>
</feature>
<feature type="compositionally biased region" description="Polar residues" evidence="2">
    <location>
        <begin position="159"/>
        <end position="192"/>
    </location>
</feature>
<evidence type="ECO:0000259" key="3">
    <source>
        <dbReference type="Pfam" id="PF15456"/>
    </source>
</evidence>
<dbReference type="Gene3D" id="1.10.287.1490">
    <property type="match status" value="1"/>
</dbReference>
<keyword evidence="6" id="KW-1185">Reference proteome</keyword>
<gene>
    <name evidence="5" type="ORF">LTR05_004210</name>
</gene>
<evidence type="ECO:0000259" key="4">
    <source>
        <dbReference type="Pfam" id="PF25078"/>
    </source>
</evidence>
<feature type="compositionally biased region" description="Basic and acidic residues" evidence="2">
    <location>
        <begin position="515"/>
        <end position="524"/>
    </location>
</feature>
<feature type="coiled-coil region" evidence="1">
    <location>
        <begin position="557"/>
        <end position="727"/>
    </location>
</feature>
<feature type="compositionally biased region" description="Basic and acidic residues" evidence="2">
    <location>
        <begin position="774"/>
        <end position="787"/>
    </location>
</feature>
<feature type="compositionally biased region" description="Low complexity" evidence="2">
    <location>
        <begin position="806"/>
        <end position="827"/>
    </location>
</feature>
<feature type="region of interest" description="Disordered" evidence="2">
    <location>
        <begin position="774"/>
        <end position="827"/>
    </location>
</feature>
<dbReference type="Proteomes" id="UP001309876">
    <property type="component" value="Unassembled WGS sequence"/>
</dbReference>
<accession>A0AAN7T2H5</accession>
<feature type="region of interest" description="Disordered" evidence="2">
    <location>
        <begin position="236"/>
        <end position="266"/>
    </location>
</feature>
<dbReference type="AlphaFoldDB" id="A0AAN7T2H5"/>
<organism evidence="5 6">
    <name type="scientific">Lithohypha guttulata</name>
    <dbReference type="NCBI Taxonomy" id="1690604"/>
    <lineage>
        <taxon>Eukaryota</taxon>
        <taxon>Fungi</taxon>
        <taxon>Dikarya</taxon>
        <taxon>Ascomycota</taxon>
        <taxon>Pezizomycotina</taxon>
        <taxon>Eurotiomycetes</taxon>
        <taxon>Chaetothyriomycetidae</taxon>
        <taxon>Chaetothyriales</taxon>
        <taxon>Trichomeriaceae</taxon>
        <taxon>Lithohypha</taxon>
    </lineage>
</organism>
<evidence type="ECO:0000313" key="6">
    <source>
        <dbReference type="Proteomes" id="UP001309876"/>
    </source>
</evidence>
<feature type="compositionally biased region" description="Polar residues" evidence="2">
    <location>
        <begin position="504"/>
        <end position="514"/>
    </location>
</feature>
<feature type="region of interest" description="Disordered" evidence="2">
    <location>
        <begin position="1"/>
        <end position="46"/>
    </location>
</feature>
<dbReference type="Pfam" id="PF25078">
    <property type="entry name" value="DUF7801"/>
    <property type="match status" value="1"/>
</dbReference>
<feature type="region of interest" description="Disordered" evidence="2">
    <location>
        <begin position="500"/>
        <end position="524"/>
    </location>
</feature>
<protein>
    <recommendedName>
        <fullName evidence="7">Up-regulated during septation protein 1 domain-containing protein</fullName>
    </recommendedName>
</protein>
<keyword evidence="1" id="KW-0175">Coiled coil</keyword>
<feature type="domain" description="Up-regulated during septation protein 1" evidence="3">
    <location>
        <begin position="99"/>
        <end position="227"/>
    </location>
</feature>
<evidence type="ECO:0000313" key="5">
    <source>
        <dbReference type="EMBL" id="KAK5087039.1"/>
    </source>
</evidence>
<comment type="caution">
    <text evidence="5">The sequence shown here is derived from an EMBL/GenBank/DDBJ whole genome shotgun (WGS) entry which is preliminary data.</text>
</comment>
<proteinExistence type="predicted"/>
<sequence length="827" mass="93531">MQAFNFDIRNSTTPSVDDTRSRYVPSSIYSGPGPAEESPLPAHPQHPFYVNGNGNGNGTPHRMPSQMSAYMPYEQRFDQRPAQQLRASTMLNVNDPVSMHLLMETAIHDSKEFEILSFEELEQLKTERLFLRKKVEGAKRQYALEKKMHEAGLLMNKLTPPTSNDRAKRQSSIFSRKPSSTATPNEDLSASSEKLEHLAQEVTILQTRLQEVDARIMQHTAGILQFTHRGLKKNIRKNELPRSPESMASQSRRMSRSDGTSDFDENSLYQVPDYVHEYAATSRASRRLTRDIQPIEDVALRLHTINTQVHGMLQQVALTEYFEPPPEANDGRLQGKLGAQIQAHLTYLAQGLEALSTAQQSVVHDSHEDSVDQLNELTSRLEGMLESTNSVSRSPIIEQDPRQGDDLQSQLAYSATVLDRLDQRVGTLLEQKDILTRQIQQQRELNSKSDAQRDAHIRDLTEELEEAKNLQAMSEKEMQQTQAQVNLLMEQLDQAKHREELSEKQMSMQDNQALESERNARKESEAKLIQELELQHHTLSELQADHAKMQNDFELKLQHHTRQLNDATTTRDQAELELKQKNEELEALQKELQSMETQVVQSQTELTMARAELDSAYGSRAQRAADVSMNPDIKKQIDELVARNTELTQELDLLSQAHETKGVGSAELQNKVNSLQKELKDTIEDYEIMTKANIDAEKERDRLEATVDELRAHCDSLKAQLNEDQVKWIGVKNSGNLPPETTSTMVLKGEFKKMMRDSRAESLKVIKAEQEERRRLEGVIRGLKKESSMSTPSKTPAKAPSTTIVSPTPSRAPPSAMSTASATPAKD</sequence>
<reference evidence="5 6" key="1">
    <citation type="submission" date="2023-08" db="EMBL/GenBank/DDBJ databases">
        <title>Black Yeasts Isolated from many extreme environments.</title>
        <authorList>
            <person name="Coleine C."/>
            <person name="Stajich J.E."/>
            <person name="Selbmann L."/>
        </authorList>
    </citation>
    <scope>NUCLEOTIDE SEQUENCE [LARGE SCALE GENOMIC DNA]</scope>
    <source>
        <strain evidence="5 6">CCFEE 5910</strain>
    </source>
</reference>
<dbReference type="InterPro" id="IPR029191">
    <property type="entry name" value="Uds1"/>
</dbReference>
<name>A0AAN7T2H5_9EURO</name>
<feature type="domain" description="DUF7801" evidence="4">
    <location>
        <begin position="579"/>
        <end position="730"/>
    </location>
</feature>
<dbReference type="InterPro" id="IPR056703">
    <property type="entry name" value="DUF7801"/>
</dbReference>
<dbReference type="Pfam" id="PF15456">
    <property type="entry name" value="Uds1"/>
    <property type="match status" value="1"/>
</dbReference>
<feature type="compositionally biased region" description="Polar residues" evidence="2">
    <location>
        <begin position="788"/>
        <end position="805"/>
    </location>
</feature>
<dbReference type="EMBL" id="JAVRRJ010000003">
    <property type="protein sequence ID" value="KAK5087039.1"/>
    <property type="molecule type" value="Genomic_DNA"/>
</dbReference>
<evidence type="ECO:0000256" key="1">
    <source>
        <dbReference type="SAM" id="Coils"/>
    </source>
</evidence>
<evidence type="ECO:0000256" key="2">
    <source>
        <dbReference type="SAM" id="MobiDB-lite"/>
    </source>
</evidence>
<evidence type="ECO:0008006" key="7">
    <source>
        <dbReference type="Google" id="ProtNLM"/>
    </source>
</evidence>